<evidence type="ECO:0000313" key="7">
    <source>
        <dbReference type="Proteomes" id="UP000464624"/>
    </source>
</evidence>
<evidence type="ECO:0000256" key="4">
    <source>
        <dbReference type="ARBA" id="ARBA00023157"/>
    </source>
</evidence>
<evidence type="ECO:0000256" key="1">
    <source>
        <dbReference type="ARBA" id="ARBA00007534"/>
    </source>
</evidence>
<dbReference type="SMART" id="SM01110">
    <property type="entry name" value="Cutinase"/>
    <property type="match status" value="1"/>
</dbReference>
<dbReference type="PANTHER" id="PTHR33630:SF9">
    <property type="entry name" value="CUTINASE 4"/>
    <property type="match status" value="1"/>
</dbReference>
<feature type="signal peptide" evidence="5">
    <location>
        <begin position="1"/>
        <end position="36"/>
    </location>
</feature>
<dbReference type="Pfam" id="PF01083">
    <property type="entry name" value="Cutinase"/>
    <property type="match status" value="1"/>
</dbReference>
<name>A0AAD1H1N7_MYCXE</name>
<keyword evidence="3" id="KW-0378">Hydrolase</keyword>
<keyword evidence="4" id="KW-1015">Disulfide bond</keyword>
<dbReference type="KEGG" id="mxe:MYXE_32780"/>
<gene>
    <name evidence="6" type="ORF">MYXE_32780</name>
</gene>
<dbReference type="AlphaFoldDB" id="A0AAD1H1N7"/>
<organism evidence="6 7">
    <name type="scientific">Mycobacterium xenopi</name>
    <dbReference type="NCBI Taxonomy" id="1789"/>
    <lineage>
        <taxon>Bacteria</taxon>
        <taxon>Bacillati</taxon>
        <taxon>Actinomycetota</taxon>
        <taxon>Actinomycetes</taxon>
        <taxon>Mycobacteriales</taxon>
        <taxon>Mycobacteriaceae</taxon>
        <taxon>Mycobacterium</taxon>
    </lineage>
</organism>
<dbReference type="Gene3D" id="3.40.50.1820">
    <property type="entry name" value="alpha/beta hydrolase"/>
    <property type="match status" value="1"/>
</dbReference>
<comment type="similarity">
    <text evidence="1">Belongs to the cutinase family.</text>
</comment>
<dbReference type="InterPro" id="IPR000675">
    <property type="entry name" value="Cutinase/axe"/>
</dbReference>
<feature type="chain" id="PRO_5041952981" evidence="5">
    <location>
        <begin position="37"/>
        <end position="254"/>
    </location>
</feature>
<sequence>MNALGWMKAKKTRRWPVGLTPPLARFLGAAALTAAAALSPPLGFSPAFGASCPDIQVVFARGTMEPPGIGGTGQAFVDALSSRIGNKPIDVYAVNYPASLDFPTAVDGVIDAGNHLISMTRNCPNTKMVLGGYSQGAAVTGYVTADTIPAGYTPPAGITGPLPAEVAEHVAAVALFGKPSNAWLEAHDAPPITIGHRYSAKTIELCAEGDPICSPDGTDNAAHAVYSVNGMEGQAADFVARRLGAGWDSSNQPS</sequence>
<dbReference type="GO" id="GO:0052689">
    <property type="term" value="F:carboxylic ester hydrolase activity"/>
    <property type="evidence" value="ECO:0007669"/>
    <property type="project" value="UniProtKB-KW"/>
</dbReference>
<evidence type="ECO:0000256" key="5">
    <source>
        <dbReference type="SAM" id="SignalP"/>
    </source>
</evidence>
<dbReference type="InterPro" id="IPR029058">
    <property type="entry name" value="AB_hydrolase_fold"/>
</dbReference>
<keyword evidence="2" id="KW-0719">Serine esterase</keyword>
<proteinExistence type="inferred from homology"/>
<keyword evidence="5" id="KW-0732">Signal</keyword>
<dbReference type="PANTHER" id="PTHR33630">
    <property type="entry name" value="CUTINASE RV1984C-RELATED-RELATED"/>
    <property type="match status" value="1"/>
</dbReference>
<reference evidence="6 7" key="1">
    <citation type="submission" date="2019-12" db="EMBL/GenBank/DDBJ databases">
        <title>Complete genome sequence of Mycolicibacterium xenopi str. JCM15661T.</title>
        <authorList>
            <person name="Yoshida M."/>
            <person name="Fukano H."/>
            <person name="Asakura T."/>
            <person name="Hoshino Y."/>
        </authorList>
    </citation>
    <scope>NUCLEOTIDE SEQUENCE [LARGE SCALE GENOMIC DNA]</scope>
    <source>
        <strain evidence="6 7">JCM 15661T</strain>
    </source>
</reference>
<dbReference type="EMBL" id="AP022314">
    <property type="protein sequence ID" value="BBU23488.1"/>
    <property type="molecule type" value="Genomic_DNA"/>
</dbReference>
<dbReference type="Proteomes" id="UP000464624">
    <property type="component" value="Chromosome"/>
</dbReference>
<protein>
    <submittedName>
        <fullName evidence="6">Serine esterase</fullName>
    </submittedName>
</protein>
<evidence type="ECO:0000256" key="3">
    <source>
        <dbReference type="ARBA" id="ARBA00022801"/>
    </source>
</evidence>
<accession>A0AAD1H1N7</accession>
<evidence type="ECO:0000256" key="2">
    <source>
        <dbReference type="ARBA" id="ARBA00022487"/>
    </source>
</evidence>
<dbReference type="SUPFAM" id="SSF53474">
    <property type="entry name" value="alpha/beta-Hydrolases"/>
    <property type="match status" value="1"/>
</dbReference>
<evidence type="ECO:0000313" key="6">
    <source>
        <dbReference type="EMBL" id="BBU23488.1"/>
    </source>
</evidence>